<evidence type="ECO:0000313" key="3">
    <source>
        <dbReference type="EMBL" id="NLR68977.1"/>
    </source>
</evidence>
<protein>
    <submittedName>
        <fullName evidence="3">FecR family protein</fullName>
    </submittedName>
</protein>
<evidence type="ECO:0000313" key="4">
    <source>
        <dbReference type="Proteomes" id="UP000570474"/>
    </source>
</evidence>
<dbReference type="Proteomes" id="UP000570474">
    <property type="component" value="Unassembled WGS sequence"/>
</dbReference>
<evidence type="ECO:0000259" key="2">
    <source>
        <dbReference type="Pfam" id="PF16344"/>
    </source>
</evidence>
<organism evidence="3 4">
    <name type="scientific">Chitinophaga varians</name>
    <dbReference type="NCBI Taxonomy" id="2202339"/>
    <lineage>
        <taxon>Bacteria</taxon>
        <taxon>Pseudomonadati</taxon>
        <taxon>Bacteroidota</taxon>
        <taxon>Chitinophagia</taxon>
        <taxon>Chitinophagales</taxon>
        <taxon>Chitinophagaceae</taxon>
        <taxon>Chitinophaga</taxon>
    </lineage>
</organism>
<dbReference type="GO" id="GO:0016989">
    <property type="term" value="F:sigma factor antagonist activity"/>
    <property type="evidence" value="ECO:0007669"/>
    <property type="project" value="TreeGrafter"/>
</dbReference>
<dbReference type="Gene3D" id="2.60.120.1440">
    <property type="match status" value="1"/>
</dbReference>
<name>A0A847S886_9BACT</name>
<dbReference type="Pfam" id="PF04773">
    <property type="entry name" value="FecR"/>
    <property type="match status" value="1"/>
</dbReference>
<feature type="domain" description="FecR protein" evidence="1">
    <location>
        <begin position="188"/>
        <end position="282"/>
    </location>
</feature>
<sequence>MSEGRIDYLAAKFFQQACTPAEKEELARWIEQSDGDAALQQVLERVWADYEPVAQLTEEASSRIIGDILDRQHTVSVGAAVRPLHKLLRYAAAAVIFVAALAGGYALWKSGPAAPSAPAVVKAAKPEILPPGGNKATLTMADGSVITLDSTLNSTVITGNQVRIVKTDSGLVTYQQLGIQDAKPAYNTLTVPRGGQFRVVLADGTKVWLNAMSSLHYPVAFSNGARKVELSGEAYFEVAASSARPFLVTVNDMELTVLGTAFNVSAYPDEAFVHATLLSGKVVVKHHEVSLPLAKGCQAALNRRTGQLTNTPVNTDEAVAWKNGRFIFNAAPMKEIMRQLSRWYNIDVAYAGEVNEQFYAEIPRFANAAEALKILELTGKVHFRLEGQRVTVYP</sequence>
<dbReference type="InterPro" id="IPR012373">
    <property type="entry name" value="Ferrdict_sens_TM"/>
</dbReference>
<proteinExistence type="predicted"/>
<dbReference type="PANTHER" id="PTHR30273">
    <property type="entry name" value="PERIPLASMIC SIGNAL SENSOR AND SIGMA FACTOR ACTIVATOR FECR-RELATED"/>
    <property type="match status" value="1"/>
</dbReference>
<keyword evidence="4" id="KW-1185">Reference proteome</keyword>
<reference evidence="3 4" key="1">
    <citation type="submission" date="2020-04" db="EMBL/GenBank/DDBJ databases">
        <authorList>
            <person name="Yin C."/>
        </authorList>
    </citation>
    <scope>NUCLEOTIDE SEQUENCE [LARGE SCALE GENOMIC DNA]</scope>
    <source>
        <strain evidence="3 4">Ae27</strain>
    </source>
</reference>
<dbReference type="InterPro" id="IPR032508">
    <property type="entry name" value="FecR_C"/>
</dbReference>
<dbReference type="InterPro" id="IPR006860">
    <property type="entry name" value="FecR"/>
</dbReference>
<dbReference type="PANTHER" id="PTHR30273:SF2">
    <property type="entry name" value="PROTEIN FECR"/>
    <property type="match status" value="1"/>
</dbReference>
<dbReference type="Pfam" id="PF16344">
    <property type="entry name" value="FecR_C"/>
    <property type="match status" value="1"/>
</dbReference>
<dbReference type="EMBL" id="JABAIA010000004">
    <property type="protein sequence ID" value="NLR68977.1"/>
    <property type="molecule type" value="Genomic_DNA"/>
</dbReference>
<comment type="caution">
    <text evidence="3">The sequence shown here is derived from an EMBL/GenBank/DDBJ whole genome shotgun (WGS) entry which is preliminary data.</text>
</comment>
<dbReference type="AlphaFoldDB" id="A0A847S886"/>
<feature type="domain" description="Protein FecR C-terminal" evidence="2">
    <location>
        <begin position="325"/>
        <end position="392"/>
    </location>
</feature>
<evidence type="ECO:0000259" key="1">
    <source>
        <dbReference type="Pfam" id="PF04773"/>
    </source>
</evidence>
<dbReference type="Gene3D" id="3.55.50.30">
    <property type="match status" value="1"/>
</dbReference>
<dbReference type="RefSeq" id="WP_168874920.1">
    <property type="nucleotide sequence ID" value="NZ_JABAIA010000004.1"/>
</dbReference>
<accession>A0A847S886</accession>
<gene>
    <name evidence="3" type="ORF">HGH92_32045</name>
</gene>